<evidence type="ECO:0000313" key="5">
    <source>
        <dbReference type="EMBL" id="MCS5712368.1"/>
    </source>
</evidence>
<reference evidence="5" key="3">
    <citation type="submission" date="2021-06" db="EMBL/GenBank/DDBJ databases">
        <title>Genomic Description and Analysis of Intracellular Bacteria, Candidatus Berkiella cookevillensis and Candidatus Berkiella aquae.</title>
        <authorList>
            <person name="Kidane D.T."/>
            <person name="Mehari Y.T."/>
            <person name="Rice F.C."/>
            <person name="Arivett B.A."/>
            <person name="Farone A.L."/>
            <person name="Berk S.G."/>
            <person name="Farone M.B."/>
        </authorList>
    </citation>
    <scope>NUCLEOTIDE SEQUENCE</scope>
    <source>
        <strain evidence="5">HT99</strain>
    </source>
</reference>
<dbReference type="RefSeq" id="WP_075065480.1">
    <property type="nucleotide sequence ID" value="NZ_LKAJ02000001.1"/>
</dbReference>
<keyword evidence="1" id="KW-0677">Repeat</keyword>
<dbReference type="InterPro" id="IPR036770">
    <property type="entry name" value="Ankyrin_rpt-contain_sf"/>
</dbReference>
<evidence type="ECO:0000256" key="3">
    <source>
        <dbReference type="PROSITE-ProRule" id="PRU00023"/>
    </source>
</evidence>
<reference evidence="5" key="2">
    <citation type="journal article" date="2016" name="Genome Announc.">
        <title>Draft Genome Sequences of Two Novel Amoeba-Resistant Intranuclear Bacteria, 'Candidatus Berkiella cookevillensis' and 'Candidatus Berkiella aquae'.</title>
        <authorList>
            <person name="Mehari Y.T."/>
            <person name="Arivett B.A."/>
            <person name="Farone A.L."/>
            <person name="Gunderson J.H."/>
            <person name="Farone M.B."/>
        </authorList>
    </citation>
    <scope>NUCLEOTIDE SEQUENCE</scope>
    <source>
        <strain evidence="5">HT99</strain>
    </source>
</reference>
<dbReference type="InterPro" id="IPR002110">
    <property type="entry name" value="Ankyrin_rpt"/>
</dbReference>
<dbReference type="PROSITE" id="PS50297">
    <property type="entry name" value="ANK_REP_REGION"/>
    <property type="match status" value="1"/>
</dbReference>
<keyword evidence="6" id="KW-1185">Reference proteome</keyword>
<dbReference type="PROSITE" id="PS50088">
    <property type="entry name" value="ANK_REPEAT"/>
    <property type="match status" value="1"/>
</dbReference>
<protein>
    <submittedName>
        <fullName evidence="5">Ankyrin repeat domain-containing protein</fullName>
    </submittedName>
    <submittedName>
        <fullName evidence="4">Ankyrin repeats (3 copies)</fullName>
    </submittedName>
</protein>
<gene>
    <name evidence="4" type="ORF">HT99x_00853</name>
    <name evidence="5" type="ORF">HT99x_013080</name>
</gene>
<evidence type="ECO:0000256" key="1">
    <source>
        <dbReference type="ARBA" id="ARBA00022737"/>
    </source>
</evidence>
<dbReference type="PANTHER" id="PTHR24193:SF121">
    <property type="entry name" value="ADA2A-CONTAINING COMPLEX COMPONENT 3, ISOFORM D"/>
    <property type="match status" value="1"/>
</dbReference>
<dbReference type="SUPFAM" id="SSF48403">
    <property type="entry name" value="Ankyrin repeat"/>
    <property type="match status" value="1"/>
</dbReference>
<dbReference type="InterPro" id="IPR050663">
    <property type="entry name" value="Ankyrin-SOCS_Box"/>
</dbReference>
<accession>A0A0Q9YNP5</accession>
<dbReference type="EMBL" id="LKAJ02000001">
    <property type="protein sequence ID" value="MCS5712368.1"/>
    <property type="molecule type" value="Genomic_DNA"/>
</dbReference>
<dbReference type="EMBL" id="LKAJ01000002">
    <property type="protein sequence ID" value="KRG22431.1"/>
    <property type="molecule type" value="Genomic_DNA"/>
</dbReference>
<dbReference type="SMART" id="SM00248">
    <property type="entry name" value="ANK"/>
    <property type="match status" value="2"/>
</dbReference>
<keyword evidence="2 3" id="KW-0040">ANK repeat</keyword>
<comment type="caution">
    <text evidence="4">The sequence shown here is derived from an EMBL/GenBank/DDBJ whole genome shotgun (WGS) entry which is preliminary data.</text>
</comment>
<dbReference type="GO" id="GO:0000976">
    <property type="term" value="F:transcription cis-regulatory region binding"/>
    <property type="evidence" value="ECO:0007669"/>
    <property type="project" value="TreeGrafter"/>
</dbReference>
<dbReference type="AlphaFoldDB" id="A0A0Q9YNP5"/>
<sequence length="565" mass="64920">MKRSRDGEEPSSTRIVKKRATESTSILDTAINWLLSWIPPSREEQLFSCIKNGWYGSVNFLIAEGVKLSPVEAELAADELRRAIRDQETDIARSLIAAGTNTEVLYDGMTSLHYAIKMGQTEIVQALLNAGANKEALYKGMTPLHFALRTEQAEIYKCFSRIDLLKIVNNIHVVKELTPKTIEILYFYFNRKRERVKSPTLLLDIYYFSRKTAHILGLEGEICFDESDMEFDIETRGSYAGESLGHLTEYVKLYSKIYPTSLFERIVEAFVFSNNLIDPCHNYYDDNAEFNFHKQYLADQLIYFSSGWEGHTVGLALYGNYLIYANRGTGGADNTGCRIFKINDTKLIQPDLIKVLIDGYVSSEQEFHAILARIIDLNFPVVSCMSKSQKHPTCSFVSPKAAIEAMIVLLQVGPSASIEKVKEQFTKELEREKYKLFTSFVRKTMMNELIKNMFYAKNKYLIAFYVALVKKIIYQHGGGQFGRTKDFEERVRACDLYVQLPNHIKNRIDEDKNFLQWMVKLNSCNKENSSRPIVHQMRLRTRSHDVKITKEYAQQSLISSRFQGS</sequence>
<proteinExistence type="predicted"/>
<dbReference type="Pfam" id="PF12796">
    <property type="entry name" value="Ank_2"/>
    <property type="match status" value="1"/>
</dbReference>
<dbReference type="OrthoDB" id="5652925at2"/>
<evidence type="ECO:0000313" key="4">
    <source>
        <dbReference type="EMBL" id="KRG22431.1"/>
    </source>
</evidence>
<dbReference type="GO" id="GO:0045944">
    <property type="term" value="P:positive regulation of transcription by RNA polymerase II"/>
    <property type="evidence" value="ECO:0007669"/>
    <property type="project" value="TreeGrafter"/>
</dbReference>
<evidence type="ECO:0000256" key="2">
    <source>
        <dbReference type="ARBA" id="ARBA00023043"/>
    </source>
</evidence>
<organism evidence="4">
    <name type="scientific">Candidatus Berkiella aquae</name>
    <dbReference type="NCBI Taxonomy" id="295108"/>
    <lineage>
        <taxon>Bacteria</taxon>
        <taxon>Pseudomonadati</taxon>
        <taxon>Pseudomonadota</taxon>
        <taxon>Gammaproteobacteria</taxon>
        <taxon>Candidatus Berkiellales</taxon>
        <taxon>Candidatus Berkiellaceae</taxon>
        <taxon>Candidatus Berkiella</taxon>
    </lineage>
</organism>
<dbReference type="PANTHER" id="PTHR24193">
    <property type="entry name" value="ANKYRIN REPEAT PROTEIN"/>
    <property type="match status" value="1"/>
</dbReference>
<feature type="repeat" description="ANK" evidence="3">
    <location>
        <begin position="107"/>
        <end position="139"/>
    </location>
</feature>
<dbReference type="Proteomes" id="UP000051497">
    <property type="component" value="Unassembled WGS sequence"/>
</dbReference>
<name>A0A0Q9YNP5_9GAMM</name>
<dbReference type="Gene3D" id="1.25.40.20">
    <property type="entry name" value="Ankyrin repeat-containing domain"/>
    <property type="match status" value="1"/>
</dbReference>
<dbReference type="STRING" id="295108.HT99x_00853"/>
<reference evidence="4" key="1">
    <citation type="submission" date="2015-09" db="EMBL/GenBank/DDBJ databases">
        <title>Draft Genome Sequences of Two Novel Amoeba-resistant Intranuclear Bacteria, Candidatus Berkiella cookevillensis and Candidatus Berkiella aquae.</title>
        <authorList>
            <person name="Mehari Y.T."/>
            <person name="Arivett B.A."/>
            <person name="Farone A.L."/>
            <person name="Gunderson J.H."/>
            <person name="Farone M.B."/>
        </authorList>
    </citation>
    <scope>NUCLEOTIDE SEQUENCE [LARGE SCALE GENOMIC DNA]</scope>
    <source>
        <strain evidence="4">HT99</strain>
    </source>
</reference>
<evidence type="ECO:0000313" key="6">
    <source>
        <dbReference type="Proteomes" id="UP000051497"/>
    </source>
</evidence>